<evidence type="ECO:0000256" key="30">
    <source>
        <dbReference type="ARBA" id="ARBA00034108"/>
    </source>
</evidence>
<evidence type="ECO:0000256" key="14">
    <source>
        <dbReference type="ARBA" id="ARBA00022562"/>
    </source>
</evidence>
<dbReference type="Pfam" id="PF08440">
    <property type="entry name" value="Poty_PP"/>
    <property type="match status" value="1"/>
</dbReference>
<dbReference type="Proteomes" id="UP000500935">
    <property type="component" value="Segment"/>
</dbReference>
<keyword evidence="9" id="KW-1036">Host cytoplasmic vesicle</keyword>
<evidence type="ECO:0000256" key="8">
    <source>
        <dbReference type="ARBA" id="ARBA00022484"/>
    </source>
</evidence>
<keyword evidence="42" id="KW-1185">Reference proteome</keyword>
<evidence type="ECO:0000259" key="38">
    <source>
        <dbReference type="PROSITE" id="PS51436"/>
    </source>
</evidence>
<evidence type="ECO:0000256" key="32">
    <source>
        <dbReference type="PROSITE-ProRule" id="PRU01080"/>
    </source>
</evidence>
<dbReference type="KEGG" id="vg:65101973"/>
<dbReference type="GO" id="GO:0039694">
    <property type="term" value="P:viral RNA genome replication"/>
    <property type="evidence" value="ECO:0007669"/>
    <property type="project" value="InterPro"/>
</dbReference>
<evidence type="ECO:0000259" key="37">
    <source>
        <dbReference type="PROSITE" id="PS51194"/>
    </source>
</evidence>
<name>A0A348AZK1_9POTV</name>
<dbReference type="InterPro" id="IPR014001">
    <property type="entry name" value="Helicase_ATP-bd"/>
</dbReference>
<dbReference type="PROSITE" id="PS51871">
    <property type="entry name" value="PV_P1_PRO"/>
    <property type="match status" value="1"/>
</dbReference>
<proteinExistence type="inferred from homology"/>
<dbReference type="PANTHER" id="PTHR43519">
    <property type="entry name" value="ATP-DEPENDENT RNA HELICASE HRPB"/>
    <property type="match status" value="1"/>
</dbReference>
<evidence type="ECO:0000256" key="28">
    <source>
        <dbReference type="ARBA" id="ARBA00029405"/>
    </source>
</evidence>
<dbReference type="GO" id="GO:0006351">
    <property type="term" value="P:DNA-templated transcription"/>
    <property type="evidence" value="ECO:0007669"/>
    <property type="project" value="InterPro"/>
</dbReference>
<comment type="function">
    <text evidence="28">Involved in aphid transmission, cell-to-cell and systemis movement, encapsidation of the viral RNA and in the regulation of viral RNA amplification.</text>
</comment>
<dbReference type="PANTHER" id="PTHR43519:SF1">
    <property type="entry name" value="ATP-DEPENDENT RNA HELICASE HRPB"/>
    <property type="match status" value="1"/>
</dbReference>
<comment type="function">
    <text evidence="29">Has helicase activity. It may be involved in replication.</text>
</comment>
<keyword evidence="23" id="KW-0788">Thiol protease</keyword>
<feature type="domain" description="Helicase ATP-binding" evidence="36">
    <location>
        <begin position="1362"/>
        <end position="1514"/>
    </location>
</feature>
<dbReference type="InterPro" id="IPR001650">
    <property type="entry name" value="Helicase_C-like"/>
</dbReference>
<dbReference type="RefSeq" id="YP_010086751.1">
    <property type="nucleotide sequence ID" value="NC_055470.1"/>
</dbReference>
<dbReference type="Pfam" id="PF01577">
    <property type="entry name" value="Peptidase_S30"/>
    <property type="match status" value="1"/>
</dbReference>
<evidence type="ECO:0000259" key="36">
    <source>
        <dbReference type="PROSITE" id="PS51192"/>
    </source>
</evidence>
<evidence type="ECO:0000256" key="15">
    <source>
        <dbReference type="ARBA" id="ARBA00022581"/>
    </source>
</evidence>
<dbReference type="PROSITE" id="PS51192">
    <property type="entry name" value="HELICASE_ATP_BIND_1"/>
    <property type="match status" value="1"/>
</dbReference>
<dbReference type="InterPro" id="IPR001730">
    <property type="entry name" value="Potyv_NIa-pro_dom"/>
</dbReference>
<comment type="catalytic activity">
    <reaction evidence="2">
        <text>Hydrolyzes a Gly-|-Gly bond at its own C-terminus, commonly in the sequence -Tyr-Xaa-Val-Gly-|-Gly, in the processing of the potyviral polyprotein.</text>
        <dbReference type="EC" id="3.4.22.45"/>
    </reaction>
</comment>
<keyword evidence="18" id="KW-0808">Transferase</keyword>
<dbReference type="GO" id="GO:0004197">
    <property type="term" value="F:cysteine-type endopeptidase activity"/>
    <property type="evidence" value="ECO:0007669"/>
    <property type="project" value="InterPro"/>
</dbReference>
<feature type="compositionally biased region" description="Basic and acidic residues" evidence="34">
    <location>
        <begin position="2931"/>
        <end position="2949"/>
    </location>
</feature>
<dbReference type="InterPro" id="IPR042308">
    <property type="entry name" value="HC_PRO_CPD_sf"/>
</dbReference>
<dbReference type="GO" id="GO:0003723">
    <property type="term" value="F:RNA binding"/>
    <property type="evidence" value="ECO:0007669"/>
    <property type="project" value="InterPro"/>
</dbReference>
<dbReference type="EMBL" id="LC228573">
    <property type="protein sequence ID" value="BBD33993.1"/>
    <property type="molecule type" value="Genomic_RNA"/>
</dbReference>
<evidence type="ECO:0000256" key="31">
    <source>
        <dbReference type="ARBA" id="ARBA00045403"/>
    </source>
</evidence>
<sequence>MEVRFGSFLVNIAPSVQKVLKTRMVPGTKLEEVKTVKMVEKMTTKEVVIGCTASCAGLRAYTKTSLRRAIKEGDLSSSGACFTCGLLGLVGAGRARVEVVPHVEWVQELVTETRQVPCLVEEQYYEEIETVTTTHSTLLDIPAKESKMNVSPVVVEKEKYVPPHARLNSIIARAMVAESERKTEDIFNFFFNKPAIREALGRKKYGKVVKTVKGHFIKPASDEQVQAKLEEIRDANALEEAFFKGQLEDKVTPGFLKIRTLVANGESVGFRTQYYKRSIKKATIRGEVRRYAKQHKPVKGSARAIFDELVSISKKNRMGFEIVKKNGKTLKTGFKTTEGRKMMCVRLPHEEGIKKRREVDPRMFNEEVSAFSVLNAHFKLGNADIKKGYSGVILPQSILKETCRDYNEMVVRGRHEGKLIDARCKVSDFTMHKMIHYSSFEREFWKGWKRAFDGLAPDTQHACSSDINNEACGEIVATLFQCVHPCVKVSCTHCRENLERMGREEYFEELQKLIPKRESVLRPYLEKYGSLESVLNHFRRTSVYNENLTSLNEITRIAQGSKSTQMQHILEIQKTLLKSSAASANDLSNAADKLLELTRWFKNHLSQVSKGDVSVFRNKATSKASINFSLLCDNQCDKNGNFLWGERGYHSKRLFSNFFEIIEPGGGYAKYVERINPNGKRNLAIGHLIVPLNLTRARKALEGVPAKRFPVSDMCISKDPTFVHTCCCVTDDLGNPALSTLKSPTKSHLVIGNTGDPKYVDLPNLDENKMYIAKEGYCYLNIFLAMLVNVNESSAKDFTKTVRDTIIPMLGTWPTMHDLATACYILTVFHPETRSAELPRILVDHESKIMHVIDSYGSLDVGFHILKAGTVQQLLPFASESLEGEMKFYRVGGTHQDNKRISMEVALIRSVYRPKELIRIIEDEPYILFLSLVSPKIINALYNVGGLDIALSHWVTRDTDICAAITMLSFLAQRISRASVVLEQIHYINESARQICSLMENMQDLKADATVVRQFLECISNRVVMDSQLQANGFVTINEKLYETWEKIYAQRLHKEWQELGWLEKFSLIKHCYKRKKFSSDVLPRESGGEVEAKYVISFNWCYGKIKAAHNGTRKFIGQQVERGVSTIKQMVVNNTVGILQYCLNDIVYLVNVLLVVNLLGQVIDFVKKHVRENKELRQKALNDNFNRKAQELSSVYNLYTQVHGTPTEEEFMQHLESSNERLHKFYMESIYNKVRLQNKTYIERNFEKIIAFMALLTMMFDEKKSDAVFKCLGKIKTVFGTMDDVVRLQSLDEIISLDDEKKETVDFVLNTDLLATSNINDRRFEEWWQIQLDQNRVVPHYRNTGVFLEFTRNTVVQTCNEIQSAKEQEFLIRGAVGSGKSTGMPHQLSKKGRVLIIEPTRPLAENVTKQLRKEPFYNNATLRMRGLSTFGSSNITVMTSGFALHYYAHNQEQLSKIDYVMIDECHVVDANAMAFYCLLKEYDFGGKILKVSATPPGRECEFTTQYPVKLRIEEQASLQAFSQAQGTGSNMDVTKDGDNILVYVASYNEVDTLSKQLLEKGFLVTKVDGRTMKLGNVEVITKGTESHKHFIVATNIIENGVTLDIDVVVDFGVKVQAELDSNLRSMTYTKVAISYGERIQRLGRVGRVKAGTGLRIGETQKGMSEIPVSVATEAAFLCFAYGLPVMTHNVTTSLLSKCTVNQARTMLHFELPCFFMVDLVSYNGTMHPVIHENLKRFKIRDSEVVLSSLAIPNACIARWISARDYKKYGVRINVDDATKMPFYSNNIPEQLIEQIWKTVQENKHEAGFGRLTLANACKVAYTLTTEPAAPSKTLGIIDQLIMEEQRKKAHFETSISSLNTHSFSLQGIVNRVKNRYLQDHTSHNIATLQLARSQILEFSTATHDLSKPDTMIPYGVLDVVRLQSKEEVVEKLGLKGKWNKSLATNDLLIAGMTAIGGLWMLWDYFKSETSDIVVHQAKRKNQKLKFRDARDKKMGREVYGDDGVIEHVFGEAYTKRGRVKGNNKTKGMGHKTRNFVHLYGFDPSEYTFVRFLDPITGVTIDEAPMVDIPLVQDECTEARQKAMEDNDDILDFIKNKPGIKAYFVNQKTGKALKVDLQPHNPLLICRNSATIAGFPERERELRQTGPAEQISIEDVPKPSDVVKLEGKSLMRGPRDYNPVARAICKVKNISDGASLSLFAIGYGSVLIAPGHLFSKNNGSLEVNTSLGLFTIPNTTQLKIHHLKGRDMVLVQLPKDFPPFPRKLRFRHPIENEKCCLVESLFQQKSLSSCVSETTSVMPTEGCFYWKHWISTKDGNCGSPLVSTKDGFIVGIHGLEGKMSEKNYFVTFPDDFETSVLSSIDSIEWTKHWKYNTDKILWGKLSYACDETDAAFKMAKIARDLNMNDNDIVLEQGSHDKWVFDSLGENLKAVGEAESQLVTKHVVKGKCELFQSYLNENAEAREFFKPFLSHYGPSKLNREAFKKDFFKYKSAIVAGSVKIPQFESALREVIMLLLELDFGECAFVTDPDEILDSLNMKASVGALYKGKKKEYFESMTALEKEHLIQSSCERLFNGSMGVWNGSLKAELRPIEKLKENKTRTFTAAPIDTLLGAKVCVDDFNNRFYELNLKGPWTVGMTKFYRGWDKLLQSLPDGWIYCHADGSRFDSSLTPYLINAIVHIRQFFMEDWWVGHHMLENLYTEVVYTPILTPDGTVVKKFKGNNSGQPSTVVDNTLMVILAVYYAVGQHLDNYDEFDDIFKFYANGDDLIIAVKPEREEILNNMESSFAELGLSYNFSHRSRSKTDLEFMSHQGMLREGMYIPKLDIERIVSILEWDRSSEISHRAEAICAAMIEAWGYDELLKHIRQFYYWLVTKPEFQHAHKNGSFPYIAETALRKLYTDRDAEESELERYYAAIVEKQEDDDEDVVILQSGEEKDAGVDSKKEKDKQKEPQVGTSSIVMKDRDVDTGSKGQMVPRLKKMGSSMKMPKTKSGIVLDLEHLVKYKPAQEDLSNVRATHKQFENWINVVQQELEIEESQMKVVLNGFMVWCIENGTSPNVNGVWTMMDGDEQVEFPLKPFVENAKPTLRQIMHHFSDAAEAYIEFRNSEKPYMPRYGHIRNLRDASLARYAFDFYEMNSRTPNRAREAHLQMKAAALVNTNTRLFGLDGNVTTSEENTERHVATDVNANMHTLLGVRQM</sequence>
<feature type="domain" description="RdRp catalytic" evidence="35">
    <location>
        <begin position="2654"/>
        <end position="2778"/>
    </location>
</feature>
<dbReference type="GO" id="GO:0004386">
    <property type="term" value="F:helicase activity"/>
    <property type="evidence" value="ECO:0007669"/>
    <property type="project" value="UniProtKB-KW"/>
</dbReference>
<evidence type="ECO:0000256" key="29">
    <source>
        <dbReference type="ARBA" id="ARBA00029422"/>
    </source>
</evidence>
<dbReference type="SUPFAM" id="SSF56672">
    <property type="entry name" value="DNA/RNA polymerases"/>
    <property type="match status" value="1"/>
</dbReference>
<feature type="domain" description="Peptidase S30" evidence="40">
    <location>
        <begin position="296"/>
        <end position="437"/>
    </location>
</feature>
<dbReference type="Pfam" id="PF00863">
    <property type="entry name" value="Peptidase_C4"/>
    <property type="match status" value="1"/>
</dbReference>
<evidence type="ECO:0000259" key="39">
    <source>
        <dbReference type="PROSITE" id="PS51744"/>
    </source>
</evidence>
<feature type="active site" description="For helper component proteinase activity" evidence="32">
    <location>
        <position position="851"/>
    </location>
</feature>
<evidence type="ECO:0000256" key="6">
    <source>
        <dbReference type="ARBA" id="ARBA00020107"/>
    </source>
</evidence>
<dbReference type="PROSITE" id="PS51194">
    <property type="entry name" value="HELICASE_CTER"/>
    <property type="match status" value="1"/>
</dbReference>
<keyword evidence="15" id="KW-0945">Host-virus interaction</keyword>
<evidence type="ECO:0000256" key="21">
    <source>
        <dbReference type="ARBA" id="ARBA00022801"/>
    </source>
</evidence>
<keyword evidence="21" id="KW-0378">Hydrolase</keyword>
<evidence type="ECO:0000256" key="19">
    <source>
        <dbReference type="ARBA" id="ARBA00022695"/>
    </source>
</evidence>
<evidence type="ECO:0000256" key="18">
    <source>
        <dbReference type="ARBA" id="ARBA00022679"/>
    </source>
</evidence>
<keyword evidence="24" id="KW-0067">ATP-binding</keyword>
<keyword evidence="8" id="KW-0696">RNA-directed RNA polymerase</keyword>
<dbReference type="GO" id="GO:0016818">
    <property type="term" value="F:hydrolase activity, acting on acid anhydrides, in phosphorus-containing anhydrides"/>
    <property type="evidence" value="ECO:0007669"/>
    <property type="project" value="InterPro"/>
</dbReference>
<evidence type="ECO:0000256" key="20">
    <source>
        <dbReference type="ARBA" id="ARBA00022741"/>
    </source>
</evidence>
<evidence type="ECO:0000259" key="40">
    <source>
        <dbReference type="PROSITE" id="PS51871"/>
    </source>
</evidence>
<comment type="catalytic activity">
    <reaction evidence="1">
        <text>Hydrolyzes glutaminyl bonds, and activity is further restricted by preferences for the amino acids in P6 - P1' that vary with the species of potyvirus, e.g. Glu-Xaa-Xaa-Tyr-Xaa-Gln-|-(Ser or Gly) for the enzyme from tobacco etch virus. The natural substrate is the viral polyprotein, but other proteins and oligopeptides containing the appropriate consensus sequence are also cleaved.</text>
        <dbReference type="EC" id="3.4.22.44"/>
    </reaction>
</comment>
<keyword evidence="26" id="KW-0693">Viral RNA replication</keyword>
<dbReference type="InterPro" id="IPR001205">
    <property type="entry name" value="RNA-dir_pol_C"/>
</dbReference>
<evidence type="ECO:0000256" key="17">
    <source>
        <dbReference type="ARBA" id="ARBA00022670"/>
    </source>
</evidence>
<feature type="region of interest" description="Disordered" evidence="34">
    <location>
        <begin position="2931"/>
        <end position="2956"/>
    </location>
</feature>
<dbReference type="Gene3D" id="3.90.70.150">
    <property type="entry name" value="Helper component proteinase"/>
    <property type="match status" value="1"/>
</dbReference>
<dbReference type="InterPro" id="IPR039560">
    <property type="entry name" value="Potyvirid-P3"/>
</dbReference>
<dbReference type="PRINTS" id="PR00966">
    <property type="entry name" value="NIAPOTYPTASE"/>
</dbReference>
<keyword evidence="13" id="KW-0167">Capsid protein</keyword>
<reference evidence="42" key="1">
    <citation type="journal article" date="2018" name="Arch. Virol.">
        <title>Gomphocarpus mosaic virus, a distinctive member of the genus Potyvirus.</title>
        <authorList>
            <person name="Chang T.-K."/>
            <person name="Chen Y.-K."/>
        </authorList>
    </citation>
    <scope>NUCLEOTIDE SEQUENCE [LARGE SCALE GENOMIC DNA]</scope>
</reference>
<keyword evidence="17" id="KW-0645">Protease</keyword>
<dbReference type="InterPro" id="IPR043128">
    <property type="entry name" value="Rev_trsase/Diguanyl_cyclase"/>
</dbReference>
<dbReference type="InterPro" id="IPR007094">
    <property type="entry name" value="RNA-dir_pol_PSvirus"/>
</dbReference>
<evidence type="ECO:0000256" key="3">
    <source>
        <dbReference type="ARBA" id="ARBA00004147"/>
    </source>
</evidence>
<dbReference type="InterPro" id="IPR011545">
    <property type="entry name" value="DEAD/DEAH_box_helicase_dom"/>
</dbReference>
<dbReference type="Gene3D" id="2.40.10.10">
    <property type="entry name" value="Trypsin-like serine proteases"/>
    <property type="match status" value="2"/>
</dbReference>
<dbReference type="Pfam" id="PF00270">
    <property type="entry name" value="DEAD"/>
    <property type="match status" value="1"/>
</dbReference>
<evidence type="ECO:0000256" key="10">
    <source>
        <dbReference type="ARBA" id="ARBA00022497"/>
    </source>
</evidence>
<evidence type="ECO:0000256" key="34">
    <source>
        <dbReference type="SAM" id="MobiDB-lite"/>
    </source>
</evidence>
<keyword evidence="11" id="KW-0191">Covalent protein-RNA linkage</keyword>
<dbReference type="InterPro" id="IPR009003">
    <property type="entry name" value="Peptidase_S1_PA"/>
</dbReference>
<dbReference type="GeneID" id="65101973"/>
<evidence type="ECO:0000256" key="33">
    <source>
        <dbReference type="RuleBase" id="RU003351"/>
    </source>
</evidence>
<dbReference type="InterPro" id="IPR043502">
    <property type="entry name" value="DNA/RNA_pol_sf"/>
</dbReference>
<evidence type="ECO:0000256" key="24">
    <source>
        <dbReference type="ARBA" id="ARBA00022840"/>
    </source>
</evidence>
<dbReference type="GO" id="GO:0005524">
    <property type="term" value="F:ATP binding"/>
    <property type="evidence" value="ECO:0007669"/>
    <property type="project" value="UniProtKB-KW"/>
</dbReference>
<dbReference type="PROSITE" id="PS50507">
    <property type="entry name" value="RDRP_SSRNA_POS"/>
    <property type="match status" value="1"/>
</dbReference>
<evidence type="ECO:0000256" key="5">
    <source>
        <dbReference type="ARBA" id="ARBA00006064"/>
    </source>
</evidence>
<keyword evidence="20" id="KW-0547">Nucleotide-binding</keyword>
<dbReference type="CDD" id="cd23175">
    <property type="entry name" value="ps-ssRNAv_Potyviridae_RdRp"/>
    <property type="match status" value="1"/>
</dbReference>
<dbReference type="InterPro" id="IPR002540">
    <property type="entry name" value="Pept_S30_P1_potyvir"/>
</dbReference>
<evidence type="ECO:0000256" key="12">
    <source>
        <dbReference type="ARBA" id="ARBA00022553"/>
    </source>
</evidence>
<evidence type="ECO:0000256" key="26">
    <source>
        <dbReference type="ARBA" id="ARBA00022953"/>
    </source>
</evidence>
<dbReference type="Gene3D" id="3.30.70.270">
    <property type="match status" value="1"/>
</dbReference>
<keyword evidence="19" id="KW-0548">Nucleotidyltransferase</keyword>
<feature type="active site" description="For helper component proteinase activity" evidence="32">
    <location>
        <position position="778"/>
    </location>
</feature>
<dbReference type="Pfam" id="PF13608">
    <property type="entry name" value="Potyvirid-P3"/>
    <property type="match status" value="1"/>
</dbReference>
<keyword evidence="14" id="KW-1048">Host nucleus</keyword>
<keyword evidence="25" id="KW-0946">Virion</keyword>
<keyword evidence="27" id="KW-0899">Viral immunoevasion</keyword>
<organism evidence="41 42">
    <name type="scientific">Gomphocarpus mosaic virus</name>
    <dbReference type="NCBI Taxonomy" id="1972994"/>
    <lineage>
        <taxon>Viruses</taxon>
        <taxon>Riboviria</taxon>
        <taxon>Orthornavirae</taxon>
        <taxon>Pisuviricota</taxon>
        <taxon>Stelpaviricetes</taxon>
        <taxon>Patatavirales</taxon>
        <taxon>Potyviridae</taxon>
        <taxon>Potyvirus</taxon>
        <taxon>Potyvirus gomphocarphi</taxon>
    </lineage>
</organism>
<evidence type="ECO:0000256" key="27">
    <source>
        <dbReference type="ARBA" id="ARBA00023280"/>
    </source>
</evidence>
<evidence type="ECO:0000256" key="25">
    <source>
        <dbReference type="ARBA" id="ARBA00022844"/>
    </source>
</evidence>
<keyword evidence="12" id="KW-0597">Phosphoprotein</keyword>
<comment type="function">
    <text evidence="31">Mediates the cap-independent, EIF4E-dependent translation of viral genomic RNAs. Binds to the cap-binding site of host EIF4E and thus interferes with the host EIF4E-dependent mRNA export and translation. VPg-RNA directly binds EIF4E and is a template for transcription. Also forms trimeric complexes with EIF4E-EIF4G, which are templates for translation.</text>
</comment>
<evidence type="ECO:0000256" key="13">
    <source>
        <dbReference type="ARBA" id="ARBA00022561"/>
    </source>
</evidence>
<dbReference type="GO" id="GO:0019029">
    <property type="term" value="C:helical viral capsid"/>
    <property type="evidence" value="ECO:0007669"/>
    <property type="project" value="UniProtKB-KW"/>
</dbReference>
<evidence type="ECO:0000259" key="35">
    <source>
        <dbReference type="PROSITE" id="PS50507"/>
    </source>
</evidence>
<comment type="subcellular location">
    <subcellularLocation>
        <location evidence="30">Host cytoplasmic vesicle</location>
    </subcellularLocation>
    <subcellularLocation>
        <location evidence="3">Host nucleus</location>
    </subcellularLocation>
    <subcellularLocation>
        <location evidence="4">Virion</location>
    </subcellularLocation>
</comment>
<keyword evidence="7" id="KW-0941">Suppressor of RNA silencing</keyword>
<dbReference type="InterPro" id="IPR027417">
    <property type="entry name" value="P-loop_NTPase"/>
</dbReference>
<evidence type="ECO:0000256" key="23">
    <source>
        <dbReference type="ARBA" id="ARBA00022807"/>
    </source>
</evidence>
<dbReference type="InterPro" id="IPR013648">
    <property type="entry name" value="PP_Potyviridae"/>
</dbReference>
<dbReference type="Pfam" id="PF00767">
    <property type="entry name" value="Poty_coat"/>
    <property type="match status" value="1"/>
</dbReference>
<dbReference type="InterPro" id="IPR001456">
    <property type="entry name" value="HC-pro"/>
</dbReference>
<dbReference type="Gene3D" id="3.40.50.300">
    <property type="entry name" value="P-loop containing nucleotide triphosphate hydrolases"/>
    <property type="match status" value="2"/>
</dbReference>
<dbReference type="Pfam" id="PF00680">
    <property type="entry name" value="RdRP_1"/>
    <property type="match status" value="1"/>
</dbReference>
<dbReference type="GO" id="GO:0042025">
    <property type="term" value="C:host cell nucleus"/>
    <property type="evidence" value="ECO:0007669"/>
    <property type="project" value="UniProtKB-SubCell"/>
</dbReference>
<dbReference type="GO" id="GO:0044161">
    <property type="term" value="C:host cell cytoplasmic vesicle"/>
    <property type="evidence" value="ECO:0007669"/>
    <property type="project" value="UniProtKB-SubCell"/>
</dbReference>
<dbReference type="PROSITE" id="PS51744">
    <property type="entry name" value="HC_PRO_CPD"/>
    <property type="match status" value="1"/>
</dbReference>
<evidence type="ECO:0000256" key="16">
    <source>
        <dbReference type="ARBA" id="ARBA00022632"/>
    </source>
</evidence>
<dbReference type="SUPFAM" id="SSF50494">
    <property type="entry name" value="Trypsin-like serine proteases"/>
    <property type="match status" value="1"/>
</dbReference>
<dbReference type="SMART" id="SM00490">
    <property type="entry name" value="HELICc"/>
    <property type="match status" value="1"/>
</dbReference>
<dbReference type="InterPro" id="IPR043504">
    <property type="entry name" value="Peptidase_S1_PA_chymotrypsin"/>
</dbReference>
<dbReference type="GO" id="GO:0052170">
    <property type="term" value="P:symbiont-mediated suppression of host innate immune response"/>
    <property type="evidence" value="ECO:0007669"/>
    <property type="project" value="UniProtKB-KW"/>
</dbReference>
<accession>A0A348AZK1</accession>
<evidence type="ECO:0000256" key="1">
    <source>
        <dbReference type="ARBA" id="ARBA00000785"/>
    </source>
</evidence>
<evidence type="ECO:0000313" key="42">
    <source>
        <dbReference type="Proteomes" id="UP000500935"/>
    </source>
</evidence>
<evidence type="ECO:0000256" key="22">
    <source>
        <dbReference type="ARBA" id="ARBA00022806"/>
    </source>
</evidence>
<evidence type="ECO:0000256" key="2">
    <source>
        <dbReference type="ARBA" id="ARBA00001848"/>
    </source>
</evidence>
<dbReference type="SMART" id="SM00487">
    <property type="entry name" value="DEXDc"/>
    <property type="match status" value="1"/>
</dbReference>
<evidence type="ECO:0000256" key="4">
    <source>
        <dbReference type="ARBA" id="ARBA00004328"/>
    </source>
</evidence>
<dbReference type="SUPFAM" id="SSF52540">
    <property type="entry name" value="P-loop containing nucleoside triphosphate hydrolases"/>
    <property type="match status" value="2"/>
</dbReference>
<feature type="domain" description="Peptidase C6" evidence="39">
    <location>
        <begin position="770"/>
        <end position="892"/>
    </location>
</feature>
<evidence type="ECO:0000313" key="41">
    <source>
        <dbReference type="EMBL" id="BBD33993.1"/>
    </source>
</evidence>
<feature type="domain" description="Helicase C-terminal" evidence="37">
    <location>
        <begin position="1533"/>
        <end position="1692"/>
    </location>
</feature>
<dbReference type="Pfam" id="PF00271">
    <property type="entry name" value="Helicase_C"/>
    <property type="match status" value="1"/>
</dbReference>
<keyword evidence="22" id="KW-0347">Helicase</keyword>
<evidence type="ECO:0000256" key="11">
    <source>
        <dbReference type="ARBA" id="ARBA00022520"/>
    </source>
</evidence>
<keyword evidence="10" id="KW-1139">Helical capsid protein</keyword>
<evidence type="ECO:0000256" key="7">
    <source>
        <dbReference type="ARBA" id="ARBA00022463"/>
    </source>
</evidence>
<protein>
    <recommendedName>
        <fullName evidence="6">Genome polyprotein</fullName>
    </recommendedName>
</protein>
<dbReference type="GO" id="GO:0003968">
    <property type="term" value="F:RNA-directed RNA polymerase activity"/>
    <property type="evidence" value="ECO:0007669"/>
    <property type="project" value="UniProtKB-KW"/>
</dbReference>
<evidence type="ECO:0000256" key="9">
    <source>
        <dbReference type="ARBA" id="ARBA00022488"/>
    </source>
</evidence>
<dbReference type="InterPro" id="IPR001592">
    <property type="entry name" value="Poty_coat"/>
</dbReference>
<feature type="domain" description="Peptidase C4" evidence="38">
    <location>
        <begin position="2167"/>
        <end position="2385"/>
    </location>
</feature>
<dbReference type="InterPro" id="IPR031159">
    <property type="entry name" value="HC_PRO_CPD_dom"/>
</dbReference>
<dbReference type="GO" id="GO:0006508">
    <property type="term" value="P:proteolysis"/>
    <property type="evidence" value="ECO:0007669"/>
    <property type="project" value="UniProtKB-KW"/>
</dbReference>
<dbReference type="PROSITE" id="PS51436">
    <property type="entry name" value="POTYVIRUS_NIA_PRO"/>
    <property type="match status" value="1"/>
</dbReference>
<comment type="similarity">
    <text evidence="5 33">Belongs to the potyviridae genome polyprotein family.</text>
</comment>
<dbReference type="Pfam" id="PF00851">
    <property type="entry name" value="Peptidase_C6"/>
    <property type="match status" value="1"/>
</dbReference>
<dbReference type="GO" id="GO:0005198">
    <property type="term" value="F:structural molecule activity"/>
    <property type="evidence" value="ECO:0007669"/>
    <property type="project" value="InterPro"/>
</dbReference>
<keyword evidence="16" id="KW-1090">Inhibition of host innate immune response by virus</keyword>